<evidence type="ECO:0000256" key="7">
    <source>
        <dbReference type="ARBA" id="ARBA00022490"/>
    </source>
</evidence>
<dbReference type="PANTHER" id="PTHR11776">
    <property type="entry name" value="ADENINE PHOSPHORIBOSYLTRANSFERASE"/>
    <property type="match status" value="1"/>
</dbReference>
<evidence type="ECO:0000256" key="3">
    <source>
        <dbReference type="ARBA" id="ARBA00004659"/>
    </source>
</evidence>
<dbReference type="PANTHER" id="PTHR11776:SF7">
    <property type="entry name" value="PHOSPHORIBOSYLTRANSFERASE DOMAIN-CONTAINING PROTEIN"/>
    <property type="match status" value="1"/>
</dbReference>
<dbReference type="InterPro" id="IPR050120">
    <property type="entry name" value="Adenine_PRTase"/>
</dbReference>
<evidence type="ECO:0000256" key="6">
    <source>
        <dbReference type="ARBA" id="ARBA00011893"/>
    </source>
</evidence>
<dbReference type="CDD" id="cd06223">
    <property type="entry name" value="PRTases_typeI"/>
    <property type="match status" value="1"/>
</dbReference>
<dbReference type="GO" id="GO:0003999">
    <property type="term" value="F:adenine phosphoribosyltransferase activity"/>
    <property type="evidence" value="ECO:0007669"/>
    <property type="project" value="UniProtKB-EC"/>
</dbReference>
<evidence type="ECO:0000256" key="2">
    <source>
        <dbReference type="ARBA" id="ARBA00004496"/>
    </source>
</evidence>
<comment type="subunit">
    <text evidence="5">Homodimer.</text>
</comment>
<name>A0A0B6VU03_9EUGL</name>
<comment type="similarity">
    <text evidence="4">Belongs to the purine/pyrimidine phosphoribosyltransferase family.</text>
</comment>
<evidence type="ECO:0000256" key="8">
    <source>
        <dbReference type="ARBA" id="ARBA00022676"/>
    </source>
</evidence>
<sequence>MAGIKFENDGDNHWVPDQEHEDIKTIAESMYWYSPKFSPKDVPKFYDVSGISENPKIFQLVVNLFVQRYKAAPEGTGPTHIIGYDARGFIIGAPIALALGIPFVLLRKEGKNPGVVVNSEGYRKEYDEGKPETLCLRLGSVDKNSRVVLIDDLIATGGTAVAGFELVEALGGKVYEFAACICLPFLDGVKKIRAACDGKFKDVPVFTLVKDTTVPDAACGDPRVWVFVTTFDSVCKRLVVRAGGGLAC</sequence>
<comment type="subcellular location">
    <subcellularLocation>
        <location evidence="2">Cytoplasm</location>
    </subcellularLocation>
</comment>
<dbReference type="EC" id="2.4.2.7" evidence="6"/>
<dbReference type="EMBL" id="AB970495">
    <property type="protein sequence ID" value="BAQ25452.1"/>
    <property type="molecule type" value="Genomic_DNA"/>
</dbReference>
<evidence type="ECO:0000313" key="12">
    <source>
        <dbReference type="EMBL" id="BAQ25452.1"/>
    </source>
</evidence>
<dbReference type="InterPro" id="IPR000836">
    <property type="entry name" value="PRTase_dom"/>
</dbReference>
<feature type="domain" description="Phosphoribosyltransferase" evidence="11">
    <location>
        <begin position="50"/>
        <end position="180"/>
    </location>
</feature>
<keyword evidence="10" id="KW-0660">Purine salvage</keyword>
<dbReference type="Pfam" id="PF00156">
    <property type="entry name" value="Pribosyltran"/>
    <property type="match status" value="1"/>
</dbReference>
<dbReference type="Gene3D" id="3.40.50.2020">
    <property type="match status" value="1"/>
</dbReference>
<evidence type="ECO:0000256" key="9">
    <source>
        <dbReference type="ARBA" id="ARBA00022679"/>
    </source>
</evidence>
<evidence type="ECO:0000256" key="1">
    <source>
        <dbReference type="ARBA" id="ARBA00000868"/>
    </source>
</evidence>
<evidence type="ECO:0000256" key="10">
    <source>
        <dbReference type="ARBA" id="ARBA00022726"/>
    </source>
</evidence>
<comment type="pathway">
    <text evidence="3">Purine metabolism; AMP biosynthesis via salvage pathway; AMP from adenine: step 1/1.</text>
</comment>
<proteinExistence type="inferred from homology"/>
<protein>
    <recommendedName>
        <fullName evidence="6">adenine phosphoribosyltransferase</fullName>
        <ecNumber evidence="6">2.4.2.7</ecNumber>
    </recommendedName>
</protein>
<keyword evidence="9 12" id="KW-0808">Transferase</keyword>
<dbReference type="SUPFAM" id="SSF53271">
    <property type="entry name" value="PRTase-like"/>
    <property type="match status" value="1"/>
</dbReference>
<dbReference type="GO" id="GO:0005737">
    <property type="term" value="C:cytoplasm"/>
    <property type="evidence" value="ECO:0007669"/>
    <property type="project" value="UniProtKB-SubCell"/>
</dbReference>
<evidence type="ECO:0000256" key="4">
    <source>
        <dbReference type="ARBA" id="ARBA00008391"/>
    </source>
</evidence>
<evidence type="ECO:0000256" key="5">
    <source>
        <dbReference type="ARBA" id="ARBA00011738"/>
    </source>
</evidence>
<organism evidence="12">
    <name type="scientific">Diplonema papillatum</name>
    <dbReference type="NCBI Taxonomy" id="91374"/>
    <lineage>
        <taxon>Eukaryota</taxon>
        <taxon>Discoba</taxon>
        <taxon>Euglenozoa</taxon>
        <taxon>Diplonemea</taxon>
        <taxon>Diplonemidae</taxon>
        <taxon>Diplonema</taxon>
    </lineage>
</organism>
<dbReference type="InterPro" id="IPR029057">
    <property type="entry name" value="PRTase-like"/>
</dbReference>
<dbReference type="GO" id="GO:0006166">
    <property type="term" value="P:purine ribonucleoside salvage"/>
    <property type="evidence" value="ECO:0007669"/>
    <property type="project" value="UniProtKB-KW"/>
</dbReference>
<dbReference type="AlphaFoldDB" id="A0A0B6VU03"/>
<keyword evidence="8 12" id="KW-0328">Glycosyltransferase</keyword>
<evidence type="ECO:0000259" key="11">
    <source>
        <dbReference type="Pfam" id="PF00156"/>
    </source>
</evidence>
<reference evidence="12" key="1">
    <citation type="submission" date="2014-06" db="EMBL/GenBank/DDBJ databases">
        <title>Gluconeogenic compartmentalization in Diplonema papillatum.</title>
        <authorList>
            <person name="Nara T."/>
        </authorList>
    </citation>
    <scope>NUCLEOTIDE SEQUENCE</scope>
    <source>
        <strain evidence="12">ATCC 50162</strain>
    </source>
</reference>
<accession>A0A0B6VU03</accession>
<keyword evidence="7" id="KW-0963">Cytoplasm</keyword>
<comment type="catalytic activity">
    <reaction evidence="1">
        <text>AMP + diphosphate = 5-phospho-alpha-D-ribose 1-diphosphate + adenine</text>
        <dbReference type="Rhea" id="RHEA:16609"/>
        <dbReference type="ChEBI" id="CHEBI:16708"/>
        <dbReference type="ChEBI" id="CHEBI:33019"/>
        <dbReference type="ChEBI" id="CHEBI:58017"/>
        <dbReference type="ChEBI" id="CHEBI:456215"/>
        <dbReference type="EC" id="2.4.2.7"/>
    </reaction>
</comment>